<dbReference type="PANTHER" id="PTHR30589">
    <property type="entry name" value="PROLIPOPROTEIN DIACYLGLYCERYL TRANSFERASE"/>
    <property type="match status" value="1"/>
</dbReference>
<comment type="caution">
    <text evidence="8">The sequence shown here is derived from an EMBL/GenBank/DDBJ whole genome shotgun (WGS) entry which is preliminary data.</text>
</comment>
<dbReference type="Pfam" id="PF01790">
    <property type="entry name" value="LGT"/>
    <property type="match status" value="1"/>
</dbReference>
<accession>A0A938XQI7</accession>
<sequence length="263" mass="29955">MNSSYLDPIAIKFGPFEVYWYGLIMATAVFLGLLLAMKESERRNLNPDLMVDLVISVLPLAILGARTYYVIFEWGYYAQHPQEIIAIWHGGLAIHGAIIGALIGGILFAKVKNLSFWKLADIVAPSFILGQAIGRWGNFMNQEAHGGAVSRAFLEGLKLPNWIIEQMNIQGTYYHPTFLYESIWNILVFLFLTFYWKKQDFLKSGEVFLTYISLYSIGRFFIENMRTDSLMLGQLQVARAISIAIILASIALAIYNRKKEFFK</sequence>
<keyword evidence="9" id="KW-1185">Reference proteome</keyword>
<organism evidence="8 9">
    <name type="scientific">Halanaerobacter jeridensis</name>
    <dbReference type="NCBI Taxonomy" id="706427"/>
    <lineage>
        <taxon>Bacteria</taxon>
        <taxon>Bacillati</taxon>
        <taxon>Bacillota</taxon>
        <taxon>Clostridia</taxon>
        <taxon>Halanaerobiales</taxon>
        <taxon>Halobacteroidaceae</taxon>
        <taxon>Halanaerobacter</taxon>
    </lineage>
</organism>
<dbReference type="PANTHER" id="PTHR30589:SF0">
    <property type="entry name" value="PHOSPHATIDYLGLYCEROL--PROLIPOPROTEIN DIACYLGLYCERYL TRANSFERASE"/>
    <property type="match status" value="1"/>
</dbReference>
<feature type="transmembrane region" description="Helical" evidence="7">
    <location>
        <begin position="237"/>
        <end position="255"/>
    </location>
</feature>
<dbReference type="EC" id="2.5.1.145" evidence="7"/>
<name>A0A938XQI7_9FIRM</name>
<feature type="binding site" evidence="7">
    <location>
        <position position="135"/>
    </location>
    <ligand>
        <name>a 1,2-diacyl-sn-glycero-3-phospho-(1'-sn-glycerol)</name>
        <dbReference type="ChEBI" id="CHEBI:64716"/>
    </ligand>
</feature>
<keyword evidence="6 7" id="KW-0472">Membrane</keyword>
<protein>
    <recommendedName>
        <fullName evidence="7">Phosphatidylglycerol--prolipoprotein diacylglyceryl transferase</fullName>
        <ecNumber evidence="7">2.5.1.145</ecNumber>
    </recommendedName>
</protein>
<keyword evidence="2 7" id="KW-1003">Cell membrane</keyword>
<evidence type="ECO:0000256" key="1">
    <source>
        <dbReference type="ARBA" id="ARBA00007150"/>
    </source>
</evidence>
<keyword evidence="3 7" id="KW-0808">Transferase</keyword>
<dbReference type="PROSITE" id="PS01311">
    <property type="entry name" value="LGT"/>
    <property type="match status" value="1"/>
</dbReference>
<evidence type="ECO:0000313" key="8">
    <source>
        <dbReference type="EMBL" id="MBM7557577.1"/>
    </source>
</evidence>
<evidence type="ECO:0000256" key="4">
    <source>
        <dbReference type="ARBA" id="ARBA00022692"/>
    </source>
</evidence>
<evidence type="ECO:0000256" key="3">
    <source>
        <dbReference type="ARBA" id="ARBA00022679"/>
    </source>
</evidence>
<feature type="transmembrane region" description="Helical" evidence="7">
    <location>
        <begin position="177"/>
        <end position="196"/>
    </location>
</feature>
<feature type="transmembrane region" description="Helical" evidence="7">
    <location>
        <begin position="18"/>
        <end position="37"/>
    </location>
</feature>
<reference evidence="8" key="1">
    <citation type="submission" date="2021-01" db="EMBL/GenBank/DDBJ databases">
        <title>Genomic Encyclopedia of Type Strains, Phase IV (KMG-IV): sequencing the most valuable type-strain genomes for metagenomic binning, comparative biology and taxonomic classification.</title>
        <authorList>
            <person name="Goeker M."/>
        </authorList>
    </citation>
    <scope>NUCLEOTIDE SEQUENCE</scope>
    <source>
        <strain evidence="8">DSM 23230</strain>
    </source>
</reference>
<comment type="similarity">
    <text evidence="1 7">Belongs to the Lgt family.</text>
</comment>
<dbReference type="Proteomes" id="UP000774000">
    <property type="component" value="Unassembled WGS sequence"/>
</dbReference>
<feature type="transmembrane region" description="Helical" evidence="7">
    <location>
        <begin position="49"/>
        <end position="72"/>
    </location>
</feature>
<dbReference type="GO" id="GO:0005886">
    <property type="term" value="C:plasma membrane"/>
    <property type="evidence" value="ECO:0007669"/>
    <property type="project" value="UniProtKB-SubCell"/>
</dbReference>
<evidence type="ECO:0000256" key="6">
    <source>
        <dbReference type="ARBA" id="ARBA00023136"/>
    </source>
</evidence>
<dbReference type="HAMAP" id="MF_01147">
    <property type="entry name" value="Lgt"/>
    <property type="match status" value="1"/>
</dbReference>
<dbReference type="GO" id="GO:0042158">
    <property type="term" value="P:lipoprotein biosynthetic process"/>
    <property type="evidence" value="ECO:0007669"/>
    <property type="project" value="UniProtKB-UniRule"/>
</dbReference>
<feature type="transmembrane region" description="Helical" evidence="7">
    <location>
        <begin position="84"/>
        <end position="109"/>
    </location>
</feature>
<comment type="catalytic activity">
    <reaction evidence="7">
        <text>L-cysteinyl-[prolipoprotein] + a 1,2-diacyl-sn-glycero-3-phospho-(1'-sn-glycerol) = an S-1,2-diacyl-sn-glyceryl-L-cysteinyl-[prolipoprotein] + sn-glycerol 1-phosphate + H(+)</text>
        <dbReference type="Rhea" id="RHEA:56712"/>
        <dbReference type="Rhea" id="RHEA-COMP:14679"/>
        <dbReference type="Rhea" id="RHEA-COMP:14680"/>
        <dbReference type="ChEBI" id="CHEBI:15378"/>
        <dbReference type="ChEBI" id="CHEBI:29950"/>
        <dbReference type="ChEBI" id="CHEBI:57685"/>
        <dbReference type="ChEBI" id="CHEBI:64716"/>
        <dbReference type="ChEBI" id="CHEBI:140658"/>
        <dbReference type="EC" id="2.5.1.145"/>
    </reaction>
</comment>
<evidence type="ECO:0000313" key="9">
    <source>
        <dbReference type="Proteomes" id="UP000774000"/>
    </source>
</evidence>
<dbReference type="GO" id="GO:0008961">
    <property type="term" value="F:phosphatidylglycerol-prolipoprotein diacylglyceryl transferase activity"/>
    <property type="evidence" value="ECO:0007669"/>
    <property type="project" value="UniProtKB-UniRule"/>
</dbReference>
<evidence type="ECO:0000256" key="2">
    <source>
        <dbReference type="ARBA" id="ARBA00022475"/>
    </source>
</evidence>
<keyword evidence="4 7" id="KW-0812">Transmembrane</keyword>
<evidence type="ECO:0000256" key="5">
    <source>
        <dbReference type="ARBA" id="ARBA00022989"/>
    </source>
</evidence>
<proteinExistence type="inferred from homology"/>
<dbReference type="InterPro" id="IPR001640">
    <property type="entry name" value="Lgt"/>
</dbReference>
<comment type="subcellular location">
    <subcellularLocation>
        <location evidence="7">Cell membrane</location>
        <topology evidence="7">Multi-pass membrane protein</topology>
    </subcellularLocation>
</comment>
<keyword evidence="5 7" id="KW-1133">Transmembrane helix</keyword>
<dbReference type="RefSeq" id="WP_204702323.1">
    <property type="nucleotide sequence ID" value="NZ_JAFBDQ010000014.1"/>
</dbReference>
<comment type="function">
    <text evidence="7">Catalyzes the transfer of the diacylglyceryl group from phosphatidylglycerol to the sulfhydryl group of the N-terminal cysteine of a prolipoprotein, the first step in the formation of mature lipoproteins.</text>
</comment>
<gene>
    <name evidence="7" type="primary">lgt</name>
    <name evidence="8" type="ORF">JOC47_002443</name>
</gene>
<evidence type="ECO:0000256" key="7">
    <source>
        <dbReference type="HAMAP-Rule" id="MF_01147"/>
    </source>
</evidence>
<comment type="pathway">
    <text evidence="7">Protein modification; lipoprotein biosynthesis (diacylglyceryl transfer).</text>
</comment>
<dbReference type="AlphaFoldDB" id="A0A938XQI7"/>
<dbReference type="NCBIfam" id="TIGR00544">
    <property type="entry name" value="lgt"/>
    <property type="match status" value="1"/>
</dbReference>
<dbReference type="EMBL" id="JAFBDQ010000014">
    <property type="protein sequence ID" value="MBM7557577.1"/>
    <property type="molecule type" value="Genomic_DNA"/>
</dbReference>